<organism evidence="2 3">
    <name type="scientific">Cyclotella atomus</name>
    <dbReference type="NCBI Taxonomy" id="382360"/>
    <lineage>
        <taxon>Eukaryota</taxon>
        <taxon>Sar</taxon>
        <taxon>Stramenopiles</taxon>
        <taxon>Ochrophyta</taxon>
        <taxon>Bacillariophyta</taxon>
        <taxon>Coscinodiscophyceae</taxon>
        <taxon>Thalassiosirophycidae</taxon>
        <taxon>Stephanodiscales</taxon>
        <taxon>Stephanodiscaceae</taxon>
        <taxon>Cyclotella</taxon>
    </lineage>
</organism>
<feature type="compositionally biased region" description="Basic and acidic residues" evidence="1">
    <location>
        <begin position="294"/>
        <end position="306"/>
    </location>
</feature>
<protein>
    <submittedName>
        <fullName evidence="2">Uncharacterized protein</fullName>
    </submittedName>
</protein>
<evidence type="ECO:0000313" key="2">
    <source>
        <dbReference type="EMBL" id="KAL3775670.1"/>
    </source>
</evidence>
<feature type="region of interest" description="Disordered" evidence="1">
    <location>
        <begin position="645"/>
        <end position="665"/>
    </location>
</feature>
<keyword evidence="3" id="KW-1185">Reference proteome</keyword>
<dbReference type="AlphaFoldDB" id="A0ABD3NID7"/>
<feature type="compositionally biased region" description="Basic and acidic residues" evidence="1">
    <location>
        <begin position="91"/>
        <end position="100"/>
    </location>
</feature>
<dbReference type="InterPro" id="IPR023393">
    <property type="entry name" value="START-like_dom_sf"/>
</dbReference>
<feature type="region of interest" description="Disordered" evidence="1">
    <location>
        <begin position="489"/>
        <end position="515"/>
    </location>
</feature>
<sequence length="712" mass="78711">MGDNQYHHGTSIRSRRRVSHSQADSAAGPSVRSKHENRRHSTKEKTFDRANPPAVDEVSHKHRRSSRRGMDPSVSSTKNGDCMVESMMGRDPTKELRKDNNAVSFKSKARRRSSRDPPDRNRGDDPSECKFVPESGNTAINRVMSAHRKRSGNRRKASGSFQGTELAREPALRASTTSSTKKKNKKPKSSVKPKKEVKIQGILKKKENAAPPPVAFFGGTVVSSSSNDSSSESNCDGESVRRNNARNNSLDEKSLSSMKSGMRRGKYAAINETALSVTHRSSDDADDSSIESSESERSKFDEIQSDKFDRDHSHFLRTADLGMTQDTIFAQQFLDNSNDSPEPHFHHPTPHPPPGVQFHVDENWICVDDGKGNHSPIAPQAVDGLVVMAYRAANDPMMWTPTNITRKTSKLCSTLTEKRLRFDDIPIPGPLCEGEGNPSDSNCLIWHGKFPHKYWGSDVPAFRSQGIVNMSPEDLVDLIMDSNRVSEYNRSSTGRKDEVVLSNGSDPEGPFSGKRRKKLRGVVTEGTKIIDGTAFIDQENDDNDENSSFELFTIDVSKERKSSFVGVTKIVRSSNKVPLIKRTLQFTTLLHCRELSDEQGGNGYIIVARAITPAEDVNKKEKGVMRSEVLLNVHIIRRLTGKKASSSSSISSGKSVSSSNSGRVASKKDLSNRCLMITVSHVRSPLVPKILQKRVGLSAAANFMSDIRSANH</sequence>
<dbReference type="Proteomes" id="UP001530400">
    <property type="component" value="Unassembled WGS sequence"/>
</dbReference>
<feature type="compositionally biased region" description="Basic and acidic residues" evidence="1">
    <location>
        <begin position="114"/>
        <end position="128"/>
    </location>
</feature>
<gene>
    <name evidence="2" type="ORF">ACHAWO_002699</name>
</gene>
<proteinExistence type="predicted"/>
<dbReference type="EMBL" id="JALLPJ020001143">
    <property type="protein sequence ID" value="KAL3775670.1"/>
    <property type="molecule type" value="Genomic_DNA"/>
</dbReference>
<evidence type="ECO:0000313" key="3">
    <source>
        <dbReference type="Proteomes" id="UP001530400"/>
    </source>
</evidence>
<comment type="caution">
    <text evidence="2">The sequence shown here is derived from an EMBL/GenBank/DDBJ whole genome shotgun (WGS) entry which is preliminary data.</text>
</comment>
<feature type="region of interest" description="Disordered" evidence="1">
    <location>
        <begin position="1"/>
        <end position="306"/>
    </location>
</feature>
<reference evidence="2 3" key="1">
    <citation type="submission" date="2024-10" db="EMBL/GenBank/DDBJ databases">
        <title>Updated reference genomes for cyclostephanoid diatoms.</title>
        <authorList>
            <person name="Roberts W.R."/>
            <person name="Alverson A.J."/>
        </authorList>
    </citation>
    <scope>NUCLEOTIDE SEQUENCE [LARGE SCALE GENOMIC DNA]</scope>
    <source>
        <strain evidence="2 3">AJA010-31</strain>
    </source>
</reference>
<feature type="compositionally biased region" description="Basic residues" evidence="1">
    <location>
        <begin position="145"/>
        <end position="157"/>
    </location>
</feature>
<feature type="compositionally biased region" description="Low complexity" evidence="1">
    <location>
        <begin position="645"/>
        <end position="664"/>
    </location>
</feature>
<feature type="compositionally biased region" description="Low complexity" evidence="1">
    <location>
        <begin position="223"/>
        <end position="237"/>
    </location>
</feature>
<feature type="compositionally biased region" description="Basic and acidic residues" evidence="1">
    <location>
        <begin position="193"/>
        <end position="208"/>
    </location>
</feature>
<dbReference type="SUPFAM" id="SSF55961">
    <property type="entry name" value="Bet v1-like"/>
    <property type="match status" value="1"/>
</dbReference>
<feature type="compositionally biased region" description="Basic residues" evidence="1">
    <location>
        <begin position="180"/>
        <end position="192"/>
    </location>
</feature>
<dbReference type="Gene3D" id="3.30.530.20">
    <property type="match status" value="1"/>
</dbReference>
<evidence type="ECO:0000256" key="1">
    <source>
        <dbReference type="SAM" id="MobiDB-lite"/>
    </source>
</evidence>
<name>A0ABD3NID7_9STRA</name>
<accession>A0ABD3NID7</accession>